<dbReference type="Proteomes" id="UP000596661">
    <property type="component" value="Chromosome 6"/>
</dbReference>
<reference evidence="1" key="2">
    <citation type="submission" date="2021-03" db="UniProtKB">
        <authorList>
            <consortium name="EnsemblPlants"/>
        </authorList>
    </citation>
    <scope>IDENTIFICATION</scope>
</reference>
<organism evidence="1 2">
    <name type="scientific">Cannabis sativa</name>
    <name type="common">Hemp</name>
    <name type="synonym">Marijuana</name>
    <dbReference type="NCBI Taxonomy" id="3483"/>
    <lineage>
        <taxon>Eukaryota</taxon>
        <taxon>Viridiplantae</taxon>
        <taxon>Streptophyta</taxon>
        <taxon>Embryophyta</taxon>
        <taxon>Tracheophyta</taxon>
        <taxon>Spermatophyta</taxon>
        <taxon>Magnoliopsida</taxon>
        <taxon>eudicotyledons</taxon>
        <taxon>Gunneridae</taxon>
        <taxon>Pentapetalae</taxon>
        <taxon>rosids</taxon>
        <taxon>fabids</taxon>
        <taxon>Rosales</taxon>
        <taxon>Cannabaceae</taxon>
        <taxon>Cannabis</taxon>
    </lineage>
</organism>
<proteinExistence type="predicted"/>
<dbReference type="EMBL" id="UZAU01000581">
    <property type="status" value="NOT_ANNOTATED_CDS"/>
    <property type="molecule type" value="Genomic_DNA"/>
</dbReference>
<dbReference type="EnsemblPlants" id="evm.model.06.819">
    <property type="protein sequence ID" value="cds.evm.model.06.819"/>
    <property type="gene ID" value="evm.TU.06.819"/>
</dbReference>
<reference evidence="1" key="1">
    <citation type="submission" date="2018-11" db="EMBL/GenBank/DDBJ databases">
        <authorList>
            <person name="Grassa J C."/>
        </authorList>
    </citation>
    <scope>NUCLEOTIDE SEQUENCE [LARGE SCALE GENOMIC DNA]</scope>
</reference>
<evidence type="ECO:0000313" key="1">
    <source>
        <dbReference type="EnsemblPlants" id="cds.evm.model.06.819"/>
    </source>
</evidence>
<dbReference type="AlphaFoldDB" id="A0A803Q035"/>
<evidence type="ECO:0000313" key="2">
    <source>
        <dbReference type="Proteomes" id="UP000596661"/>
    </source>
</evidence>
<accession>A0A803Q035</accession>
<dbReference type="Gramene" id="evm.model.06.819">
    <property type="protein sequence ID" value="cds.evm.model.06.819"/>
    <property type="gene ID" value="evm.TU.06.819"/>
</dbReference>
<name>A0A803Q035_CANSA</name>
<protein>
    <submittedName>
        <fullName evidence="1">Uncharacterized protein</fullName>
    </submittedName>
</protein>
<keyword evidence="2" id="KW-1185">Reference proteome</keyword>
<sequence>MGKPIRGRLSRRRLWWEADGFEVSWSTSVDFCLRIRRMQLWVSDGDCQPFSADVAGFVSMSFRFNHGDWLCWICGPVSFSLWRQNFARG</sequence>